<protein>
    <submittedName>
        <fullName evidence="1">Uncharacterized protein</fullName>
    </submittedName>
</protein>
<dbReference type="EMBL" id="JQ418529">
    <property type="protein sequence ID" value="AFK89436.1"/>
    <property type="molecule type" value="Genomic_DNA"/>
</dbReference>
<reference evidence="1" key="1">
    <citation type="submission" date="2012-01" db="EMBL/GenBank/DDBJ databases">
        <authorList>
            <person name="Summers A.O."/>
            <person name="Wireman J."/>
            <person name="Sale K."/>
        </authorList>
    </citation>
    <scope>NUCLEOTIDE SEQUENCE</scope>
    <source>
        <strain evidence="1">J3-40</strain>
        <plasmid evidence="1">pJ340-114</plasmid>
    </source>
</reference>
<name>I3W1F9_9MICC</name>
<dbReference type="AlphaFoldDB" id="I3W1F9"/>
<sequence length="138" mass="14669">MDPVSVIVAALVAGAVKSTEGVAEQSLKDAYEGLKSLVRRFFKDRPAAEVVLQEHENDPETYRAPLAKQLQESGAAQDSQVLEEAQKLLALADPEGTRNAVYNVGSITAHDSSVAAAHIEGGVHMGYNPGMANKRDPS</sequence>
<accession>I3W1F9</accession>
<geneLocation type="plasmid" evidence="1">
    <name>pJ340-114</name>
</geneLocation>
<proteinExistence type="predicted"/>
<keyword evidence="1" id="KW-0614">Plasmid</keyword>
<organism evidence="1">
    <name type="scientific">Arthrobacter sp. J3.40</name>
    <dbReference type="NCBI Taxonomy" id="347209"/>
    <lineage>
        <taxon>Bacteria</taxon>
        <taxon>Bacillati</taxon>
        <taxon>Actinomycetota</taxon>
        <taxon>Actinomycetes</taxon>
        <taxon>Micrococcales</taxon>
        <taxon>Micrococcaceae</taxon>
        <taxon>Arthrobacter</taxon>
    </lineage>
</organism>
<evidence type="ECO:0000313" key="1">
    <source>
        <dbReference type="EMBL" id="AFK89436.1"/>
    </source>
</evidence>
<dbReference type="RefSeq" id="WP_015062053.1">
    <property type="nucleotide sequence ID" value="NC_019331.1"/>
</dbReference>